<dbReference type="AlphaFoldDB" id="A0AAX3ABJ6"/>
<name>A0AAX3ABJ6_9RHOB</name>
<proteinExistence type="predicted"/>
<accession>A0AAX3ABJ6</accession>
<evidence type="ECO:0000313" key="2">
    <source>
        <dbReference type="Proteomes" id="UP000830781"/>
    </source>
</evidence>
<sequence length="80" mass="8955">MAIQVHPMTGVKLNDIVIKRKRLTFDDAVTAHILRHQGETFTDVVQRLGTNANRVGEVFQGKEHPESAMFALGLLTKKKT</sequence>
<dbReference type="EMBL" id="CP084959">
    <property type="protein sequence ID" value="UOA23612.1"/>
    <property type="molecule type" value="Genomic_DNA"/>
</dbReference>
<dbReference type="RefSeq" id="WP_243250264.1">
    <property type="nucleotide sequence ID" value="NZ_CP084959.1"/>
</dbReference>
<protein>
    <submittedName>
        <fullName evidence="1">Uncharacterized protein</fullName>
    </submittedName>
</protein>
<reference evidence="2" key="1">
    <citation type="journal article" date="2022" name="Microorganisms">
        <title>Beyond the ABCs#Discovery of Three New Plasmid Types in Rhodobacterales (RepQ, RepY, RepW).</title>
        <authorList>
            <person name="Freese H.M."/>
            <person name="Ringel V."/>
            <person name="Overmann J."/>
            <person name="Petersen J."/>
        </authorList>
    </citation>
    <scope>NUCLEOTIDE SEQUENCE [LARGE SCALE GENOMIC DNA]</scope>
    <source>
        <strain evidence="2">DSM 110277</strain>
    </source>
</reference>
<evidence type="ECO:0000313" key="1">
    <source>
        <dbReference type="EMBL" id="UOA23612.1"/>
    </source>
</evidence>
<gene>
    <name evidence="1" type="ORF">DSM110277_02041</name>
</gene>
<dbReference type="Proteomes" id="UP000830781">
    <property type="component" value="Chromosome"/>
</dbReference>
<keyword evidence="2" id="KW-1185">Reference proteome</keyword>
<organism evidence="1 2">
    <name type="scientific">Sulfitobacter pontiacus</name>
    <dbReference type="NCBI Taxonomy" id="60137"/>
    <lineage>
        <taxon>Bacteria</taxon>
        <taxon>Pseudomonadati</taxon>
        <taxon>Pseudomonadota</taxon>
        <taxon>Alphaproteobacteria</taxon>
        <taxon>Rhodobacterales</taxon>
        <taxon>Roseobacteraceae</taxon>
        <taxon>Sulfitobacter</taxon>
    </lineage>
</organism>